<organism evidence="2 3">
    <name type="scientific">Pinctada imbricata</name>
    <name type="common">Atlantic pearl-oyster</name>
    <name type="synonym">Pinctada martensii</name>
    <dbReference type="NCBI Taxonomy" id="66713"/>
    <lineage>
        <taxon>Eukaryota</taxon>
        <taxon>Metazoa</taxon>
        <taxon>Spiralia</taxon>
        <taxon>Lophotrochozoa</taxon>
        <taxon>Mollusca</taxon>
        <taxon>Bivalvia</taxon>
        <taxon>Autobranchia</taxon>
        <taxon>Pteriomorphia</taxon>
        <taxon>Pterioida</taxon>
        <taxon>Pterioidea</taxon>
        <taxon>Pteriidae</taxon>
        <taxon>Pinctada</taxon>
    </lineage>
</organism>
<name>A0AA88Y1G1_PINIB</name>
<keyword evidence="3" id="KW-1185">Reference proteome</keyword>
<proteinExistence type="predicted"/>
<evidence type="ECO:0000313" key="2">
    <source>
        <dbReference type="EMBL" id="KAK3091980.1"/>
    </source>
</evidence>
<reference evidence="2" key="1">
    <citation type="submission" date="2019-08" db="EMBL/GenBank/DDBJ databases">
        <title>The improved chromosome-level genome for the pearl oyster Pinctada fucata martensii using PacBio sequencing and Hi-C.</title>
        <authorList>
            <person name="Zheng Z."/>
        </authorList>
    </citation>
    <scope>NUCLEOTIDE SEQUENCE</scope>
    <source>
        <strain evidence="2">ZZ-2019</strain>
        <tissue evidence="2">Adductor muscle</tissue>
    </source>
</reference>
<feature type="compositionally biased region" description="Polar residues" evidence="1">
    <location>
        <begin position="1"/>
        <end position="15"/>
    </location>
</feature>
<evidence type="ECO:0000313" key="3">
    <source>
        <dbReference type="Proteomes" id="UP001186944"/>
    </source>
</evidence>
<dbReference type="AlphaFoldDB" id="A0AA88Y1G1"/>
<comment type="caution">
    <text evidence="2">The sequence shown here is derived from an EMBL/GenBank/DDBJ whole genome shotgun (WGS) entry which is preliminary data.</text>
</comment>
<dbReference type="Proteomes" id="UP001186944">
    <property type="component" value="Unassembled WGS sequence"/>
</dbReference>
<feature type="region of interest" description="Disordered" evidence="1">
    <location>
        <begin position="1"/>
        <end position="37"/>
    </location>
</feature>
<sequence length="106" mass="12501">MANNKGDNSETSSNVELPAVTGLNKNSQHPEEWTLPHEWNMEKRELFEEKSLEEYPNPDAGKYFNYDDERLKAEFEKQRRLYARYAGGTLNYGLHRLPEKAYPDKY</sequence>
<feature type="compositionally biased region" description="Basic and acidic residues" evidence="1">
    <location>
        <begin position="28"/>
        <end position="37"/>
    </location>
</feature>
<accession>A0AA88Y1G1</accession>
<gene>
    <name evidence="2" type="ORF">FSP39_024159</name>
</gene>
<dbReference type="EMBL" id="VSWD01000010">
    <property type="protein sequence ID" value="KAK3091980.1"/>
    <property type="molecule type" value="Genomic_DNA"/>
</dbReference>
<evidence type="ECO:0000256" key="1">
    <source>
        <dbReference type="SAM" id="MobiDB-lite"/>
    </source>
</evidence>
<protein>
    <submittedName>
        <fullName evidence="2">Uncharacterized protein</fullName>
    </submittedName>
</protein>